<sequence>MRVSRRGVLAGAAALPIATQARGWRWEHHGDTVLLYDPALPAAQTFAESGRSAGRTVLALEGDRIRMARDLFAGRPALVRGVSRQADAVLVEEVAQEAGYYPVGQRVDGDVLDWTLAPRNRA</sequence>
<comment type="caution">
    <text evidence="1">The sequence shown here is derived from an EMBL/GenBank/DDBJ whole genome shotgun (WGS) entry which is preliminary data.</text>
</comment>
<dbReference type="EMBL" id="JBBYHV010000002">
    <property type="protein sequence ID" value="MEL1251409.1"/>
    <property type="molecule type" value="Genomic_DNA"/>
</dbReference>
<accession>A0ABU9IHB1</accession>
<organism evidence="1 2">
    <name type="scientific">Aurantiacibacter gilvus</name>
    <dbReference type="NCBI Taxonomy" id="3139141"/>
    <lineage>
        <taxon>Bacteria</taxon>
        <taxon>Pseudomonadati</taxon>
        <taxon>Pseudomonadota</taxon>
        <taxon>Alphaproteobacteria</taxon>
        <taxon>Sphingomonadales</taxon>
        <taxon>Erythrobacteraceae</taxon>
        <taxon>Aurantiacibacter</taxon>
    </lineage>
</organism>
<protein>
    <submittedName>
        <fullName evidence="1">Uncharacterized protein</fullName>
    </submittedName>
</protein>
<dbReference type="Proteomes" id="UP001497045">
    <property type="component" value="Unassembled WGS sequence"/>
</dbReference>
<evidence type="ECO:0000313" key="1">
    <source>
        <dbReference type="EMBL" id="MEL1251409.1"/>
    </source>
</evidence>
<proteinExistence type="predicted"/>
<reference evidence="1 2" key="1">
    <citation type="submission" date="2024-04" db="EMBL/GenBank/DDBJ databases">
        <title>Aurantiacibacter sp. DGU6 16S ribosomal RNA gene Genome sequencing and assembly.</title>
        <authorList>
            <person name="Park S."/>
        </authorList>
    </citation>
    <scope>NUCLEOTIDE SEQUENCE [LARGE SCALE GENOMIC DNA]</scope>
    <source>
        <strain evidence="1 2">DGU6</strain>
    </source>
</reference>
<gene>
    <name evidence="1" type="ORF">AAEO60_12095</name>
</gene>
<dbReference type="RefSeq" id="WP_341673962.1">
    <property type="nucleotide sequence ID" value="NZ_JBBYHV010000002.1"/>
</dbReference>
<keyword evidence="2" id="KW-1185">Reference proteome</keyword>
<evidence type="ECO:0000313" key="2">
    <source>
        <dbReference type="Proteomes" id="UP001497045"/>
    </source>
</evidence>
<name>A0ABU9IHB1_9SPHN</name>